<dbReference type="EMBL" id="QGKV02000299">
    <property type="protein sequence ID" value="KAF3593970.1"/>
    <property type="molecule type" value="Genomic_DNA"/>
</dbReference>
<keyword evidence="2" id="KW-1185">Reference proteome</keyword>
<proteinExistence type="predicted"/>
<name>A0ABQ7EBM6_BRACR</name>
<gene>
    <name evidence="1" type="ORF">DY000_02024183</name>
</gene>
<dbReference type="Proteomes" id="UP000266723">
    <property type="component" value="Unassembled WGS sequence"/>
</dbReference>
<protein>
    <submittedName>
        <fullName evidence="1">Uncharacterized protein</fullName>
    </submittedName>
</protein>
<sequence>MAEFASIDNSNKRFELRRSVELCKNGGEDRPSGGEGGREVIEKTDGIDESWRRLEKTSPVTMTKPTEKLVVGTNGRTPGVHSSDDAIAELDCSNCQKTAF</sequence>
<accession>A0ABQ7EBM6</accession>
<evidence type="ECO:0000313" key="2">
    <source>
        <dbReference type="Proteomes" id="UP000266723"/>
    </source>
</evidence>
<comment type="caution">
    <text evidence="1">The sequence shown here is derived from an EMBL/GenBank/DDBJ whole genome shotgun (WGS) entry which is preliminary data.</text>
</comment>
<reference evidence="1 2" key="1">
    <citation type="journal article" date="2020" name="BMC Genomics">
        <title>Intraspecific diversification of the crop wild relative Brassica cretica Lam. using demographic model selection.</title>
        <authorList>
            <person name="Kioukis A."/>
            <person name="Michalopoulou V.A."/>
            <person name="Briers L."/>
            <person name="Pirintsos S."/>
            <person name="Studholme D.J."/>
            <person name="Pavlidis P."/>
            <person name="Sarris P.F."/>
        </authorList>
    </citation>
    <scope>NUCLEOTIDE SEQUENCE [LARGE SCALE GENOMIC DNA]</scope>
    <source>
        <strain evidence="2">cv. PFS-1207/04</strain>
    </source>
</reference>
<organism evidence="1 2">
    <name type="scientific">Brassica cretica</name>
    <name type="common">Mustard</name>
    <dbReference type="NCBI Taxonomy" id="69181"/>
    <lineage>
        <taxon>Eukaryota</taxon>
        <taxon>Viridiplantae</taxon>
        <taxon>Streptophyta</taxon>
        <taxon>Embryophyta</taxon>
        <taxon>Tracheophyta</taxon>
        <taxon>Spermatophyta</taxon>
        <taxon>Magnoliopsida</taxon>
        <taxon>eudicotyledons</taxon>
        <taxon>Gunneridae</taxon>
        <taxon>Pentapetalae</taxon>
        <taxon>rosids</taxon>
        <taxon>malvids</taxon>
        <taxon>Brassicales</taxon>
        <taxon>Brassicaceae</taxon>
        <taxon>Brassiceae</taxon>
        <taxon>Brassica</taxon>
    </lineage>
</organism>
<evidence type="ECO:0000313" key="1">
    <source>
        <dbReference type="EMBL" id="KAF3593970.1"/>
    </source>
</evidence>